<reference evidence="1 2" key="1">
    <citation type="submission" date="2018-11" db="EMBL/GenBank/DDBJ databases">
        <title>Parancylomarina longa gen. nov., sp. nov., isolated from sediments of southern Okinawa.</title>
        <authorList>
            <person name="Fu T."/>
        </authorList>
    </citation>
    <scope>NUCLEOTIDE SEQUENCE [LARGE SCALE GENOMIC DNA]</scope>
    <source>
        <strain evidence="1 2">T3-2 S1-C</strain>
    </source>
</reference>
<name>A0A434AGC5_9BACT</name>
<evidence type="ECO:0000313" key="2">
    <source>
        <dbReference type="Proteomes" id="UP000282985"/>
    </source>
</evidence>
<evidence type="ECO:0000313" key="1">
    <source>
        <dbReference type="EMBL" id="RUT73436.1"/>
    </source>
</evidence>
<dbReference type="AlphaFoldDB" id="A0A434AGC5"/>
<dbReference type="RefSeq" id="WP_127344443.1">
    <property type="nucleotide sequence ID" value="NZ_RJJX01000021.1"/>
</dbReference>
<dbReference type="OrthoDB" id="5464618at2"/>
<organism evidence="1 2">
    <name type="scientific">Ancylomarina longa</name>
    <dbReference type="NCBI Taxonomy" id="2487017"/>
    <lineage>
        <taxon>Bacteria</taxon>
        <taxon>Pseudomonadati</taxon>
        <taxon>Bacteroidota</taxon>
        <taxon>Bacteroidia</taxon>
        <taxon>Marinilabiliales</taxon>
        <taxon>Marinifilaceae</taxon>
        <taxon>Ancylomarina</taxon>
    </lineage>
</organism>
<dbReference type="Proteomes" id="UP000282985">
    <property type="component" value="Unassembled WGS sequence"/>
</dbReference>
<sequence>MSKAKYQLKKRLYRLKSIRRRRGFGIHSPFVFHLVTNVISAKLNYPALDNMHAIRKQTIDFLKNELQKDSFGTDVSGKLEKEIERIKKEEALDRLIFRVMNFSHPKRPVFMGSELGFTAGYMAKVDAEIPLQWIGNDVPLTLFQDIILNKWFVDNIVFVSITEINELKEIDFIVLSDSCSPELIEELVQNPANILAENSFMIIKNIHKNERMSKLWAECIQWKHFAISLDLFELGILIARRGMRKNDYVIKYRF</sequence>
<evidence type="ECO:0008006" key="3">
    <source>
        <dbReference type="Google" id="ProtNLM"/>
    </source>
</evidence>
<gene>
    <name evidence="1" type="ORF">DLK05_13220</name>
</gene>
<protein>
    <recommendedName>
        <fullName evidence="3">Class I SAM-dependent methyltransferase</fullName>
    </recommendedName>
</protein>
<proteinExistence type="predicted"/>
<keyword evidence="2" id="KW-1185">Reference proteome</keyword>
<comment type="caution">
    <text evidence="1">The sequence shown here is derived from an EMBL/GenBank/DDBJ whole genome shotgun (WGS) entry which is preliminary data.</text>
</comment>
<accession>A0A434AGC5</accession>
<dbReference type="EMBL" id="RJJX01000021">
    <property type="protein sequence ID" value="RUT73436.1"/>
    <property type="molecule type" value="Genomic_DNA"/>
</dbReference>